<reference evidence="1 2" key="1">
    <citation type="submission" date="2023-07" db="EMBL/GenBank/DDBJ databases">
        <title>Genomic Encyclopedia of Type Strains, Phase IV (KMG-IV): sequencing the most valuable type-strain genomes for metagenomic binning, comparative biology and taxonomic classification.</title>
        <authorList>
            <person name="Goeker M."/>
        </authorList>
    </citation>
    <scope>NUCLEOTIDE SEQUENCE [LARGE SCALE GENOMIC DNA]</scope>
    <source>
        <strain evidence="1 2">DSM 18695</strain>
    </source>
</reference>
<dbReference type="PROSITE" id="PS51257">
    <property type="entry name" value="PROKAR_LIPOPROTEIN"/>
    <property type="match status" value="1"/>
</dbReference>
<proteinExistence type="predicted"/>
<protein>
    <submittedName>
        <fullName evidence="1">Uncharacterized protein</fullName>
    </submittedName>
</protein>
<comment type="caution">
    <text evidence="1">The sequence shown here is derived from an EMBL/GenBank/DDBJ whole genome shotgun (WGS) entry which is preliminary data.</text>
</comment>
<keyword evidence="2" id="KW-1185">Reference proteome</keyword>
<sequence length="173" mass="19125">MRRLAMLLLFILAGCDASQPESARTVAAIEVPLPTEKDKTDFLDLLAKDAVTHGYHLDTATPEELAQLSTVSPISLNATVWRGEDEEAIASAMDSRDHIGRIWLTFSKGKKPEDATRFREALLQHVRERWPDTRSLPIMPTGAIPNAEDLNRTPAGYVVKPSEAAKYNRSTGN</sequence>
<dbReference type="RefSeq" id="WP_307353179.1">
    <property type="nucleotide sequence ID" value="NZ_JAUSVS010000017.1"/>
</dbReference>
<name>A0ABU0IY49_9CAUL</name>
<organism evidence="1 2">
    <name type="scientific">Caulobacter ginsengisoli</name>
    <dbReference type="NCBI Taxonomy" id="400775"/>
    <lineage>
        <taxon>Bacteria</taxon>
        <taxon>Pseudomonadati</taxon>
        <taxon>Pseudomonadota</taxon>
        <taxon>Alphaproteobacteria</taxon>
        <taxon>Caulobacterales</taxon>
        <taxon>Caulobacteraceae</taxon>
        <taxon>Caulobacter</taxon>
    </lineage>
</organism>
<dbReference type="Proteomes" id="UP001228905">
    <property type="component" value="Unassembled WGS sequence"/>
</dbReference>
<evidence type="ECO:0000313" key="2">
    <source>
        <dbReference type="Proteomes" id="UP001228905"/>
    </source>
</evidence>
<gene>
    <name evidence="1" type="ORF">QO010_004727</name>
</gene>
<accession>A0ABU0IY49</accession>
<dbReference type="EMBL" id="JAUSVS010000017">
    <property type="protein sequence ID" value="MDQ0466930.1"/>
    <property type="molecule type" value="Genomic_DNA"/>
</dbReference>
<evidence type="ECO:0000313" key="1">
    <source>
        <dbReference type="EMBL" id="MDQ0466930.1"/>
    </source>
</evidence>